<reference evidence="1 2" key="1">
    <citation type="submission" date="2020-08" db="EMBL/GenBank/DDBJ databases">
        <title>Exploring microbial biodiversity for novel pathways involved in the catabolism of aromatic compounds derived from lignin.</title>
        <authorList>
            <person name="Elkins J."/>
        </authorList>
    </citation>
    <scope>NUCLEOTIDE SEQUENCE [LARGE SCALE GENOMIC DNA]</scope>
    <source>
        <strain evidence="1 2">B1D3A</strain>
    </source>
</reference>
<dbReference type="Proteomes" id="UP001138540">
    <property type="component" value="Unassembled WGS sequence"/>
</dbReference>
<name>A0ABR6NCY1_9SPHN</name>
<evidence type="ECO:0000313" key="2">
    <source>
        <dbReference type="Proteomes" id="UP001138540"/>
    </source>
</evidence>
<comment type="caution">
    <text evidence="1">The sequence shown here is derived from an EMBL/GenBank/DDBJ whole genome shotgun (WGS) entry which is preliminary data.</text>
</comment>
<proteinExistence type="predicted"/>
<evidence type="ECO:0008006" key="3">
    <source>
        <dbReference type="Google" id="ProtNLM"/>
    </source>
</evidence>
<gene>
    <name evidence="1" type="ORF">HNP60_001111</name>
</gene>
<sequence length="151" mass="16810">MRKRGFRGRHRHLWLHLRFFDVADFGHRGLPSGAVQGADRRVDVTLEAKATRMHMLGRLRTKHFYAPVMADTAMDVMLSLYVGELQSGTVSDTALAVANMLSRNETDAIIDKLVQAELAVTTGQEPEGRTVGLTPLGSARMRSFVNDYPEV</sequence>
<organism evidence="1 2">
    <name type="scientific">Sphingobium lignivorans</name>
    <dbReference type="NCBI Taxonomy" id="2735886"/>
    <lineage>
        <taxon>Bacteria</taxon>
        <taxon>Pseudomonadati</taxon>
        <taxon>Pseudomonadota</taxon>
        <taxon>Alphaproteobacteria</taxon>
        <taxon>Sphingomonadales</taxon>
        <taxon>Sphingomonadaceae</taxon>
        <taxon>Sphingobium</taxon>
    </lineage>
</organism>
<dbReference type="EMBL" id="JACHKA010000001">
    <property type="protein sequence ID" value="MBB5985137.1"/>
    <property type="molecule type" value="Genomic_DNA"/>
</dbReference>
<evidence type="ECO:0000313" key="1">
    <source>
        <dbReference type="EMBL" id="MBB5985137.1"/>
    </source>
</evidence>
<keyword evidence="2" id="KW-1185">Reference proteome</keyword>
<protein>
    <recommendedName>
        <fullName evidence="3">MarR family transcriptional regulator</fullName>
    </recommendedName>
</protein>
<dbReference type="RefSeq" id="WP_260394695.1">
    <property type="nucleotide sequence ID" value="NZ_JACHKA010000001.1"/>
</dbReference>
<accession>A0ABR6NCY1</accession>